<evidence type="ECO:0000313" key="2">
    <source>
        <dbReference type="EMBL" id="CAK7263296.1"/>
    </source>
</evidence>
<sequence length="438" mass="47801">MSSTASHIASSVGDSLVDIPDVHEQQQSAEAALDTFLTHHGPPGTPTAASTLPHLLHPVVIPQRRPGNKQRGFVEAYAPDLAANDIDEESFLAFVRATNKAAQASKWLHAVQVAAMGTGFIPNHIALGVSAAVQIIAGITAKVETRWKTNTFMDRMNKEFFRPRGLYCLIMSYSPIAWDKNNVAQPDVAQALTSRQTPQSDDVGFLSSAKQKLRDPAAGASHGEESLPSSVAALVYAEDSSDSPEAPSSSSRETNKMKKAFARLDDYFDRRAQARYAAESKGDVLSAPRSKPFSNRFLDPNHPASNGGLLGLVSGGKLVPDRQKQKETMQSAMAVQEQAVREQQAAQMAQLDQVLEGMNLTPAQRRDYIQQYENAYTLQLQQLQQQTDLLEQGQRRINRNILYLLIVNMPTEAELEAARDGELPGAGQIAINDVEVTD</sequence>
<comment type="caution">
    <text evidence="2">The sequence shown here is derived from an EMBL/GenBank/DDBJ whole genome shotgun (WGS) entry which is preliminary data.</text>
</comment>
<gene>
    <name evidence="2" type="ORF">SEPCBS57363_000495</name>
</gene>
<dbReference type="Proteomes" id="UP001642501">
    <property type="component" value="Unassembled WGS sequence"/>
</dbReference>
<accession>A0ABP0D8Q7</accession>
<dbReference type="InterPro" id="IPR053221">
    <property type="entry name" value="Burnettramic_acid_biosynth"/>
</dbReference>
<dbReference type="PANTHER" id="PTHR38887:SF1">
    <property type="entry name" value="RAS MODIFICATION PROTEIN ERF4"/>
    <property type="match status" value="1"/>
</dbReference>
<evidence type="ECO:0000313" key="3">
    <source>
        <dbReference type="Proteomes" id="UP001642501"/>
    </source>
</evidence>
<organism evidence="2 3">
    <name type="scientific">Sporothrix epigloea</name>
    <dbReference type="NCBI Taxonomy" id="1892477"/>
    <lineage>
        <taxon>Eukaryota</taxon>
        <taxon>Fungi</taxon>
        <taxon>Dikarya</taxon>
        <taxon>Ascomycota</taxon>
        <taxon>Pezizomycotina</taxon>
        <taxon>Sordariomycetes</taxon>
        <taxon>Sordariomycetidae</taxon>
        <taxon>Ophiostomatales</taxon>
        <taxon>Ophiostomataceae</taxon>
        <taxon>Sporothrix</taxon>
    </lineage>
</organism>
<keyword evidence="3" id="KW-1185">Reference proteome</keyword>
<name>A0ABP0D8Q7_9PEZI</name>
<protein>
    <submittedName>
        <fullName evidence="2">Uncharacterized protein</fullName>
    </submittedName>
</protein>
<dbReference type="PANTHER" id="PTHR38887">
    <property type="entry name" value="CHROMOSOME 21, WHOLE GENOME SHOTGUN SEQUENCE"/>
    <property type="match status" value="1"/>
</dbReference>
<reference evidence="2 3" key="1">
    <citation type="submission" date="2024-01" db="EMBL/GenBank/DDBJ databases">
        <authorList>
            <person name="Allen C."/>
            <person name="Tagirdzhanova G."/>
        </authorList>
    </citation>
    <scope>NUCLEOTIDE SEQUENCE [LARGE SCALE GENOMIC DNA]</scope>
    <source>
        <strain evidence="2 3">CBS 573.63</strain>
    </source>
</reference>
<evidence type="ECO:0000256" key="1">
    <source>
        <dbReference type="SAM" id="MobiDB-lite"/>
    </source>
</evidence>
<dbReference type="EMBL" id="CAWUOM010000004">
    <property type="protein sequence ID" value="CAK7263296.1"/>
    <property type="molecule type" value="Genomic_DNA"/>
</dbReference>
<proteinExistence type="predicted"/>
<feature type="region of interest" description="Disordered" evidence="1">
    <location>
        <begin position="236"/>
        <end position="257"/>
    </location>
</feature>